<keyword evidence="2" id="KW-1185">Reference proteome</keyword>
<evidence type="ECO:0000313" key="2">
    <source>
        <dbReference type="Proteomes" id="UP000017246"/>
    </source>
</evidence>
<dbReference type="OrthoDB" id="1431934at2759"/>
<dbReference type="Proteomes" id="UP000017246">
    <property type="component" value="Unassembled WGS sequence"/>
</dbReference>
<accession>A0A068YCR5</accession>
<proteinExistence type="predicted"/>
<dbReference type="EMBL" id="LN902841">
    <property type="protein sequence ID" value="CDS39988.1"/>
    <property type="molecule type" value="Genomic_DNA"/>
</dbReference>
<gene>
    <name evidence="1" type="ORF">EmuJ_000754900</name>
</gene>
<dbReference type="AlphaFoldDB" id="A0A068YCR5"/>
<organism evidence="1 2">
    <name type="scientific">Echinococcus multilocularis</name>
    <name type="common">Fox tapeworm</name>
    <dbReference type="NCBI Taxonomy" id="6211"/>
    <lineage>
        <taxon>Eukaryota</taxon>
        <taxon>Metazoa</taxon>
        <taxon>Spiralia</taxon>
        <taxon>Lophotrochozoa</taxon>
        <taxon>Platyhelminthes</taxon>
        <taxon>Cestoda</taxon>
        <taxon>Eucestoda</taxon>
        <taxon>Cyclophyllidea</taxon>
        <taxon>Taeniidae</taxon>
        <taxon>Echinococcus</taxon>
    </lineage>
</organism>
<protein>
    <submittedName>
        <fullName evidence="1">Uncharacterized protein</fullName>
    </submittedName>
</protein>
<reference evidence="1" key="1">
    <citation type="journal article" date="2013" name="Nature">
        <title>The genomes of four tapeworm species reveal adaptations to parasitism.</title>
        <authorList>
            <person name="Tsai I.J."/>
            <person name="Zarowiecki M."/>
            <person name="Holroyd N."/>
            <person name="Garciarrubio A."/>
            <person name="Sanchez-Flores A."/>
            <person name="Brooks K.L."/>
            <person name="Tracey A."/>
            <person name="Bobes R.J."/>
            <person name="Fragoso G."/>
            <person name="Sciutto E."/>
            <person name="Aslett M."/>
            <person name="Beasley H."/>
            <person name="Bennett H.M."/>
            <person name="Cai J."/>
            <person name="Camicia F."/>
            <person name="Clark R."/>
            <person name="Cucher M."/>
            <person name="De Silva N."/>
            <person name="Day T.A."/>
            <person name="Deplazes P."/>
            <person name="Estrada K."/>
            <person name="Fernandez C."/>
            <person name="Holland P.W."/>
            <person name="Hou J."/>
            <person name="Hu S."/>
            <person name="Huckvale T."/>
            <person name="Hung S.S."/>
            <person name="Kamenetzky L."/>
            <person name="Keane J.A."/>
            <person name="Kiss F."/>
            <person name="Koziol U."/>
            <person name="Lambert O."/>
            <person name="Liu K."/>
            <person name="Luo X."/>
            <person name="Luo Y."/>
            <person name="Macchiaroli N."/>
            <person name="Nichol S."/>
            <person name="Paps J."/>
            <person name="Parkinson J."/>
            <person name="Pouchkina-Stantcheva N."/>
            <person name="Riddiford N."/>
            <person name="Rosenzvit M."/>
            <person name="Salinas G."/>
            <person name="Wasmuth J.D."/>
            <person name="Zamanian M."/>
            <person name="Zheng Y."/>
            <person name="Cai X."/>
            <person name="Soberon X."/>
            <person name="Olson P.D."/>
            <person name="Laclette J.P."/>
            <person name="Brehm K."/>
            <person name="Berriman M."/>
            <person name="Garciarrubio A."/>
            <person name="Bobes R.J."/>
            <person name="Fragoso G."/>
            <person name="Sanchez-Flores A."/>
            <person name="Estrada K."/>
            <person name="Cevallos M.A."/>
            <person name="Morett E."/>
            <person name="Gonzalez V."/>
            <person name="Portillo T."/>
            <person name="Ochoa-Leyva A."/>
            <person name="Jose M.V."/>
            <person name="Sciutto E."/>
            <person name="Landa A."/>
            <person name="Jimenez L."/>
            <person name="Valdes V."/>
            <person name="Carrero J.C."/>
            <person name="Larralde C."/>
            <person name="Morales-Montor J."/>
            <person name="Limon-Lason J."/>
            <person name="Soberon X."/>
            <person name="Laclette J.P."/>
        </authorList>
    </citation>
    <scope>NUCLEOTIDE SEQUENCE [LARGE SCALE GENOMIC DNA]</scope>
</reference>
<evidence type="ECO:0000313" key="1">
    <source>
        <dbReference type="EMBL" id="CDS39988.1"/>
    </source>
</evidence>
<dbReference type="STRING" id="6211.A0A068YCR5"/>
<sequence>MPDCLQSIIDQLDRYLSMRVDGELCLWECFEILESNLISTLLGMAKDGSEVCVYDVEATVPSPCVMLNMITRSYGGYLNRKKSQVNEKENGVGFTCLPHSTPLLICDAATKKH</sequence>
<reference evidence="1" key="2">
    <citation type="submission" date="2015-11" db="EMBL/GenBank/DDBJ databases">
        <authorList>
            <person name="Zhang Y."/>
            <person name="Guo Z."/>
        </authorList>
    </citation>
    <scope>NUCLEOTIDE SEQUENCE</scope>
</reference>
<name>A0A068YCR5_ECHMU</name>